<dbReference type="Gene3D" id="3.30.572.10">
    <property type="entry name" value="Thymidylate synthase/dCMP hydroxymethylase domain"/>
    <property type="match status" value="1"/>
</dbReference>
<proteinExistence type="predicted"/>
<protein>
    <submittedName>
        <fullName evidence="3">Thymidylate synthase-like protein</fullName>
    </submittedName>
</protein>
<dbReference type="InterPro" id="IPR036926">
    <property type="entry name" value="Thymidate_synth/dCMP_Mease_sf"/>
</dbReference>
<sequence>MDNYKDLLREVIITGADSVDRTGVGTVSIWGAMLKFNLQEGFPATTCKGLAWKAFLFVRRARIMDQIMQCHNGLTGIGVSVRDIRMEAQGFPGRNGEPLIPQPQL</sequence>
<keyword evidence="1" id="KW-0808">Transferase</keyword>
<dbReference type="EMBL" id="FJ004895">
    <property type="protein sequence ID" value="ACO24919.1"/>
    <property type="molecule type" value="Genomic_DNA"/>
</dbReference>
<name>C1IXZ3_KLEAE</name>
<evidence type="ECO:0000259" key="2">
    <source>
        <dbReference type="Pfam" id="PF00303"/>
    </source>
</evidence>
<feature type="domain" description="Thymidylate synthase/dCMP hydroxymethylase" evidence="2">
    <location>
        <begin position="3"/>
        <end position="55"/>
    </location>
</feature>
<dbReference type="Pfam" id="PF00303">
    <property type="entry name" value="Thymidylat_synt"/>
    <property type="match status" value="1"/>
</dbReference>
<dbReference type="InterPro" id="IPR023451">
    <property type="entry name" value="Thymidate_synth/dCMP_Mease_dom"/>
</dbReference>
<evidence type="ECO:0000256" key="1">
    <source>
        <dbReference type="ARBA" id="ARBA00022679"/>
    </source>
</evidence>
<keyword evidence="3" id="KW-0614">Plasmid</keyword>
<geneLocation type="plasmid" evidence="3">
    <name>pYMG-5</name>
</geneLocation>
<dbReference type="GO" id="GO:0016740">
    <property type="term" value="F:transferase activity"/>
    <property type="evidence" value="ECO:0007669"/>
    <property type="project" value="UniProtKB-KW"/>
</dbReference>
<accession>C1IXZ3</accession>
<dbReference type="SUPFAM" id="SSF55831">
    <property type="entry name" value="Thymidylate synthase/dCMP hydroxymethylase"/>
    <property type="match status" value="1"/>
</dbReference>
<evidence type="ECO:0000313" key="3">
    <source>
        <dbReference type="EMBL" id="ACO24919.1"/>
    </source>
</evidence>
<reference evidence="3" key="1">
    <citation type="journal article" date="2009" name="J. Microbiol.">
        <title>Nomenclature of ISCRl elements capable of mobilizing antibiotic resistance genes present in complex class 1 integrons.</title>
        <authorList>
            <person name="Sohn S.G."/>
            <person name="Lee J.J."/>
            <person name="Song J.S."/>
            <person name="Lee J.H."/>
            <person name="Sun H.I."/>
            <person name="Park K.S."/>
            <person name="Bae I.K."/>
            <person name="Lee J.H."/>
            <person name="Jeong B.C."/>
            <person name="Lee S.H."/>
        </authorList>
    </citation>
    <scope>NUCLEOTIDE SEQUENCE</scope>
    <source>
        <strain evidence="3">K995747.1</strain>
        <plasmid evidence="3">pYMG-5</plasmid>
    </source>
</reference>
<dbReference type="AlphaFoldDB" id="C1IXZ3"/>
<organism evidence="3">
    <name type="scientific">Klebsiella aerogenes</name>
    <name type="common">Enterobacter aerogenes</name>
    <dbReference type="NCBI Taxonomy" id="548"/>
    <lineage>
        <taxon>Bacteria</taxon>
        <taxon>Pseudomonadati</taxon>
        <taxon>Pseudomonadota</taxon>
        <taxon>Gammaproteobacteria</taxon>
        <taxon>Enterobacterales</taxon>
        <taxon>Enterobacteriaceae</taxon>
        <taxon>Klebsiella/Raoultella group</taxon>
        <taxon>Klebsiella</taxon>
    </lineage>
</organism>